<sequence length="1074" mass="122366">MYSFEGEFKRRPVVSLRGASKKEKTSSLLQRTQDERRKREEERRRQRSATTIQSFVRGSLARHRLKAKLRKEWDAKMGQIQQGGKDGSSSLLLNRDTLLSLQSRLVLFFQEDFDSKRLIHLCQMFLKHQHLCIELLVHSRAVWLHQIRKMLLLCCRMLPGNSTVPIALPLRMLEVFTEGTLYHQSGSLSDMDVDLAVSDTLIYLVQNGYYRYIRALIDDRLPPGIAYPNHPPLAETTLQMVYRPPRMVRRLQNQEANSKVVLHSLCKELFCPKFSEPIGSLLLPAVTDATHTFPVSKLLQAIVSTSRTEGMTVCHLEAEESPWLLYSMMIIVPPSLPSLDNEDTLRYLHLVKFLLPTLPCTSNNDDDDPDTEEEMEMADPYFGGASSLAEIRDECLQILNLPQNARSLLAVVSKSDISVLTALCSICHTLMVNHKMHVPRTALLYLLAFNEQFLRHLWEAVKSVSAPAVTGSCTPLIQMLSSGYPLSPADSARIIPLLSVFCSLFGHLLLSLHDAEFHGDKRADSHRSLMPFQLDELVHMSLVLRNACLGMIECAHPETRPSVTKDYRRAMASVGVISHTDSGDEAAMWMHVFKVTAQLVKQLHDRDMRRSFCPFGHWLASHVNIFTDNRVKGSGGRYVHPGLRPRQLHIMQPSMVTEEGPPPMSTHEIRKMTILAELPFVIPFEDRVKIFRDWIHRDKEEHQGEFAIFTPGRTIDINIRRDFIYEDAYDRLRPENEPDLKKKLRVVMRNVSGLEEAGIDGGGLTREFLSELLKTGFDPNRGFFKTTADELLYPNPQASQLEPDYQKHYYFLGRMLGKVLYENLLVELPFASFFLTKLMSKHADVDIDQLASLDPEVYKNLLSLKDYTGDVTDLNLDFTVVDNELGATRVHALKAGGQDIPVTAANRIEYIHLMADYRLNKQMRPHILAFRQGLANVIDAEWLQMFDHQELQVLISGALVPIDVDDLKRNTKYSGGYTEDHPLIENFWKVVSVMDNNQKRALLKFVTSCSRPPLLGFKELYPPFCIQYGGSDEERLPTASTCMNLLKLPEFRNEEVLQTKLLYAIHSGAGFELS</sequence>
<dbReference type="RefSeq" id="XP_022110390.1">
    <property type="nucleotide sequence ID" value="XM_022254698.1"/>
</dbReference>
<dbReference type="OrthoDB" id="8068875at2759"/>
<evidence type="ECO:0000256" key="6">
    <source>
        <dbReference type="ARBA" id="ARBA00022786"/>
    </source>
</evidence>
<proteinExistence type="inferred from homology"/>
<dbReference type="SUPFAM" id="SSF56204">
    <property type="entry name" value="Hect, E3 ligase catalytic domain"/>
    <property type="match status" value="1"/>
</dbReference>
<feature type="domain" description="HECT" evidence="15">
    <location>
        <begin position="736"/>
        <end position="1074"/>
    </location>
</feature>
<evidence type="ECO:0000256" key="3">
    <source>
        <dbReference type="ARBA" id="ARBA00012485"/>
    </source>
</evidence>
<dbReference type="GeneID" id="110989973"/>
<dbReference type="Pfam" id="PF00632">
    <property type="entry name" value="HECT"/>
    <property type="match status" value="1"/>
</dbReference>
<comment type="catalytic activity">
    <reaction evidence="1">
        <text>S-ubiquitinyl-[E2 ubiquitin-conjugating enzyme]-L-cysteine + [acceptor protein]-L-lysine = [E2 ubiquitin-conjugating enzyme]-L-cysteine + N(6)-ubiquitinyl-[acceptor protein]-L-lysine.</text>
        <dbReference type="EC" id="2.3.2.26"/>
    </reaction>
</comment>
<dbReference type="GO" id="GO:0000209">
    <property type="term" value="P:protein polyubiquitination"/>
    <property type="evidence" value="ECO:0007669"/>
    <property type="project" value="InterPro"/>
</dbReference>
<dbReference type="PANTHER" id="PTHR45700:SF2">
    <property type="entry name" value="UBIQUITIN-PROTEIN LIGASE E3C"/>
    <property type="match status" value="1"/>
</dbReference>
<dbReference type="Gene3D" id="3.30.2160.10">
    <property type="entry name" value="Hect, E3 ligase catalytic domain"/>
    <property type="match status" value="1"/>
</dbReference>
<evidence type="ECO:0000256" key="4">
    <source>
        <dbReference type="ARBA" id="ARBA00022499"/>
    </source>
</evidence>
<comment type="similarity">
    <text evidence="8">Belongs to the UBE3C family.</text>
</comment>
<evidence type="ECO:0000256" key="14">
    <source>
        <dbReference type="SAM" id="MobiDB-lite"/>
    </source>
</evidence>
<dbReference type="FunFam" id="3.30.2160.10:FF:000002">
    <property type="entry name" value="Putative Ubiquitin-protein ligase E3C"/>
    <property type="match status" value="1"/>
</dbReference>
<feature type="region of interest" description="Disordered" evidence="14">
    <location>
        <begin position="15"/>
        <end position="49"/>
    </location>
</feature>
<dbReference type="InterPro" id="IPR044611">
    <property type="entry name" value="E3A/B/C-like"/>
</dbReference>
<dbReference type="PROSITE" id="PS50096">
    <property type="entry name" value="IQ"/>
    <property type="match status" value="1"/>
</dbReference>
<dbReference type="GO" id="GO:0061630">
    <property type="term" value="F:ubiquitin protein ligase activity"/>
    <property type="evidence" value="ECO:0007669"/>
    <property type="project" value="UniProtKB-EC"/>
</dbReference>
<evidence type="ECO:0000256" key="2">
    <source>
        <dbReference type="ARBA" id="ARBA00004906"/>
    </source>
</evidence>
<evidence type="ECO:0000259" key="15">
    <source>
        <dbReference type="PROSITE" id="PS50237"/>
    </source>
</evidence>
<dbReference type="FunFam" id="3.30.2410.10:FF:000011">
    <property type="entry name" value="Putative Ubiquitin-protein ligase E3C"/>
    <property type="match status" value="1"/>
</dbReference>
<dbReference type="PROSITE" id="PS50237">
    <property type="entry name" value="HECT"/>
    <property type="match status" value="1"/>
</dbReference>
<comment type="pathway">
    <text evidence="2">Protein modification; protein ubiquitination.</text>
</comment>
<dbReference type="FunFam" id="3.90.1750.10:FF:000014">
    <property type="entry name" value="Putative Ubiquitin-protein ligase E3C"/>
    <property type="match status" value="1"/>
</dbReference>
<evidence type="ECO:0000256" key="9">
    <source>
        <dbReference type="ARBA" id="ARBA00063372"/>
    </source>
</evidence>
<dbReference type="SMART" id="SM00119">
    <property type="entry name" value="HECTc"/>
    <property type="match status" value="1"/>
</dbReference>
<comment type="subunit">
    <text evidence="9">Interacts with 26S proteasomes. Interacts (via the HECT domain) with UBE2D1 and, less efficiently, with UBE2L3.</text>
</comment>
<evidence type="ECO:0000256" key="11">
    <source>
        <dbReference type="ARBA" id="ARBA00077269"/>
    </source>
</evidence>
<accession>A0A8B8A076</accession>
<evidence type="ECO:0000256" key="8">
    <source>
        <dbReference type="ARBA" id="ARBA00061050"/>
    </source>
</evidence>
<keyword evidence="7" id="KW-0832">Ubl conjugation</keyword>
<dbReference type="KEGG" id="aplc:110989973"/>
<evidence type="ECO:0000256" key="5">
    <source>
        <dbReference type="ARBA" id="ARBA00022679"/>
    </source>
</evidence>
<gene>
    <name evidence="17" type="primary">LOC110989973</name>
</gene>
<evidence type="ECO:0000256" key="7">
    <source>
        <dbReference type="ARBA" id="ARBA00022843"/>
    </source>
</evidence>
<evidence type="ECO:0000313" key="16">
    <source>
        <dbReference type="Proteomes" id="UP000694845"/>
    </source>
</evidence>
<dbReference type="GO" id="GO:0006511">
    <property type="term" value="P:ubiquitin-dependent protein catabolic process"/>
    <property type="evidence" value="ECO:0007669"/>
    <property type="project" value="TreeGrafter"/>
</dbReference>
<dbReference type="CTD" id="9690"/>
<dbReference type="OMA" id="EKHYYFI"/>
<feature type="compositionally biased region" description="Basic and acidic residues" evidence="14">
    <location>
        <begin position="32"/>
        <end position="44"/>
    </location>
</feature>
<keyword evidence="4" id="KW-1017">Isopeptide bond</keyword>
<dbReference type="PANTHER" id="PTHR45700">
    <property type="entry name" value="UBIQUITIN-PROTEIN LIGASE E3C"/>
    <property type="match status" value="1"/>
</dbReference>
<dbReference type="Gene3D" id="3.30.2410.10">
    <property type="entry name" value="Hect, E3 ligase catalytic domain"/>
    <property type="match status" value="1"/>
</dbReference>
<dbReference type="SMART" id="SM00015">
    <property type="entry name" value="IQ"/>
    <property type="match status" value="1"/>
</dbReference>
<dbReference type="InterPro" id="IPR035983">
    <property type="entry name" value="Hect_E3_ubiquitin_ligase"/>
</dbReference>
<organism evidence="16 17">
    <name type="scientific">Acanthaster planci</name>
    <name type="common">Crown-of-thorns starfish</name>
    <dbReference type="NCBI Taxonomy" id="133434"/>
    <lineage>
        <taxon>Eukaryota</taxon>
        <taxon>Metazoa</taxon>
        <taxon>Echinodermata</taxon>
        <taxon>Eleutherozoa</taxon>
        <taxon>Asterozoa</taxon>
        <taxon>Asteroidea</taxon>
        <taxon>Valvatacea</taxon>
        <taxon>Valvatida</taxon>
        <taxon>Acanthasteridae</taxon>
        <taxon>Acanthaster</taxon>
    </lineage>
</organism>
<dbReference type="InterPro" id="IPR000569">
    <property type="entry name" value="HECT_dom"/>
</dbReference>
<dbReference type="Proteomes" id="UP000694845">
    <property type="component" value="Unplaced"/>
</dbReference>
<evidence type="ECO:0000313" key="17">
    <source>
        <dbReference type="RefSeq" id="XP_022110390.1"/>
    </source>
</evidence>
<dbReference type="Gene3D" id="3.90.1750.10">
    <property type="entry name" value="Hect, E3 ligase catalytic domains"/>
    <property type="match status" value="1"/>
</dbReference>
<reference evidence="17" key="1">
    <citation type="submission" date="2025-08" db="UniProtKB">
        <authorList>
            <consortium name="RefSeq"/>
        </authorList>
    </citation>
    <scope>IDENTIFICATION</scope>
</reference>
<dbReference type="CDD" id="cd00078">
    <property type="entry name" value="HECTc"/>
    <property type="match status" value="1"/>
</dbReference>
<dbReference type="AlphaFoldDB" id="A0A8B8A076"/>
<keyword evidence="5" id="KW-0808">Transferase</keyword>
<evidence type="ECO:0000256" key="12">
    <source>
        <dbReference type="ARBA" id="ARBA00081642"/>
    </source>
</evidence>
<evidence type="ECO:0000256" key="1">
    <source>
        <dbReference type="ARBA" id="ARBA00000885"/>
    </source>
</evidence>
<dbReference type="InterPro" id="IPR000048">
    <property type="entry name" value="IQ_motif_EF-hand-BS"/>
</dbReference>
<feature type="active site" description="Glycyl thioester intermediate" evidence="13">
    <location>
        <position position="1042"/>
    </location>
</feature>
<protein>
    <recommendedName>
        <fullName evidence="10">Ubiquitin-protein ligase E3C</fullName>
        <ecNumber evidence="3">2.3.2.26</ecNumber>
    </recommendedName>
    <alternativeName>
        <fullName evidence="11">HECT-type ubiquitin transferase E3C</fullName>
    </alternativeName>
    <alternativeName>
        <fullName evidence="12">RTA-associated ubiquitin ligase</fullName>
    </alternativeName>
</protein>
<evidence type="ECO:0000256" key="13">
    <source>
        <dbReference type="PROSITE-ProRule" id="PRU00104"/>
    </source>
</evidence>
<evidence type="ECO:0000256" key="10">
    <source>
        <dbReference type="ARBA" id="ARBA00067506"/>
    </source>
</evidence>
<keyword evidence="6 13" id="KW-0833">Ubl conjugation pathway</keyword>
<name>A0A8B8A076_ACAPL</name>
<dbReference type="EC" id="2.3.2.26" evidence="3"/>
<keyword evidence="16" id="KW-1185">Reference proteome</keyword>